<comment type="caution">
    <text evidence="2">The sequence shown here is derived from an EMBL/GenBank/DDBJ whole genome shotgun (WGS) entry which is preliminary data.</text>
</comment>
<dbReference type="Proteomes" id="UP001180503">
    <property type="component" value="Unassembled WGS sequence"/>
</dbReference>
<organism evidence="2 3">
    <name type="scientific">Streptomyces edwardsiae</name>
    <dbReference type="NCBI Taxonomy" id="3075527"/>
    <lineage>
        <taxon>Bacteria</taxon>
        <taxon>Bacillati</taxon>
        <taxon>Actinomycetota</taxon>
        <taxon>Actinomycetes</taxon>
        <taxon>Kitasatosporales</taxon>
        <taxon>Streptomycetaceae</taxon>
        <taxon>Streptomyces</taxon>
    </lineage>
</organism>
<reference evidence="3" key="1">
    <citation type="submission" date="2023-07" db="EMBL/GenBank/DDBJ databases">
        <title>30 novel species of actinomycetes from the DSMZ collection.</title>
        <authorList>
            <person name="Nouioui I."/>
        </authorList>
    </citation>
    <scope>NUCLEOTIDE SEQUENCE [LARGE SCALE GENOMIC DNA]</scope>
    <source>
        <strain evidence="3">DSM 41635</strain>
    </source>
</reference>
<feature type="region of interest" description="Disordered" evidence="1">
    <location>
        <begin position="247"/>
        <end position="281"/>
    </location>
</feature>
<evidence type="ECO:0000313" key="3">
    <source>
        <dbReference type="Proteomes" id="UP001180503"/>
    </source>
</evidence>
<evidence type="ECO:0000256" key="1">
    <source>
        <dbReference type="SAM" id="MobiDB-lite"/>
    </source>
</evidence>
<dbReference type="RefSeq" id="WP_311710954.1">
    <property type="nucleotide sequence ID" value="NZ_JAVRFB010000023.1"/>
</dbReference>
<proteinExistence type="predicted"/>
<dbReference type="EMBL" id="JAVRFB010000023">
    <property type="protein sequence ID" value="MDT0405305.1"/>
    <property type="molecule type" value="Genomic_DNA"/>
</dbReference>
<gene>
    <name evidence="2" type="ORF">RM528_26045</name>
</gene>
<name>A0ABU2QPB1_9ACTN</name>
<protein>
    <recommendedName>
        <fullName evidence="4">N-acetyltransferase domain-containing protein</fullName>
    </recommendedName>
</protein>
<evidence type="ECO:0008006" key="4">
    <source>
        <dbReference type="Google" id="ProtNLM"/>
    </source>
</evidence>
<evidence type="ECO:0000313" key="2">
    <source>
        <dbReference type="EMBL" id="MDT0405305.1"/>
    </source>
</evidence>
<sequence length="450" mass="49367">MSLARRLASELPGDPAQLWLVYSHGHPAVPYEDEDTLEHWRVSIRAYHNEEEECAAGCTEACQQLIDDGSEVGWLRLWRLRDYTGVDRWMVADAQSGDLESIASAVLHDGEHSDAFQETIDCPVGDLLILDRVFLNRPWRGFGLGPVFAAEAIRRLSGGCCAVAAEPGMAEWPENRDEVSDAYRATAKAKIAALWESIGFHAFHGGVQLLDTSLQEPIDLHRARRKDLEDLSAGYRAHLEGRPALPELAVTPPASPATPVPVATHQPPPLAPEAEAEPSDGLAAAASLSDLRRECESSGWSHSDRTTALAVAAQATHDTDLRQLAAQVKHVHFGLRDAWTDAITFPGRLLSVHPFRENPAALGPLAGLWVYGSNLNGRYRGRSHAVGGDCQHARPLTPDTERMTLADLLDLTSFWEWNGPSCSFCHGWSGQRLTPDQHTHYLTVLAGHQR</sequence>
<accession>A0ABU2QPB1</accession>